<feature type="non-terminal residue" evidence="1">
    <location>
        <position position="1"/>
    </location>
</feature>
<accession>A0A5C3NG37</accession>
<dbReference type="STRING" id="5364.A0A5C3NG37"/>
<gene>
    <name evidence="1" type="ORF">OE88DRAFT_1607356</name>
</gene>
<evidence type="ECO:0000313" key="1">
    <source>
        <dbReference type="EMBL" id="TFK56300.1"/>
    </source>
</evidence>
<dbReference type="EMBL" id="ML213504">
    <property type="protein sequence ID" value="TFK56300.1"/>
    <property type="molecule type" value="Genomic_DNA"/>
</dbReference>
<evidence type="ECO:0000313" key="2">
    <source>
        <dbReference type="Proteomes" id="UP000305948"/>
    </source>
</evidence>
<dbReference type="AlphaFoldDB" id="A0A5C3NG37"/>
<sequence>CEAFQEEWNHHPISGDEHDQVPLDMWFVGQMEHGVYAEDYEDVHPDILNHYYGIDSATEVRYAGQTGAGHSETEEDGEDFDDLIATDQEHHIRHDPIPVPRATSPFSEDVTADFLSALDEVLATDFIPAGLNVREQEWPVDGYP</sequence>
<reference evidence="1 2" key="1">
    <citation type="journal article" date="2019" name="Nat. Ecol. Evol.">
        <title>Megaphylogeny resolves global patterns of mushroom evolution.</title>
        <authorList>
            <person name="Varga T."/>
            <person name="Krizsan K."/>
            <person name="Foldi C."/>
            <person name="Dima B."/>
            <person name="Sanchez-Garcia M."/>
            <person name="Sanchez-Ramirez S."/>
            <person name="Szollosi G.J."/>
            <person name="Szarkandi J.G."/>
            <person name="Papp V."/>
            <person name="Albert L."/>
            <person name="Andreopoulos W."/>
            <person name="Angelini C."/>
            <person name="Antonin V."/>
            <person name="Barry K.W."/>
            <person name="Bougher N.L."/>
            <person name="Buchanan P."/>
            <person name="Buyck B."/>
            <person name="Bense V."/>
            <person name="Catcheside P."/>
            <person name="Chovatia M."/>
            <person name="Cooper J."/>
            <person name="Damon W."/>
            <person name="Desjardin D."/>
            <person name="Finy P."/>
            <person name="Geml J."/>
            <person name="Haridas S."/>
            <person name="Hughes K."/>
            <person name="Justo A."/>
            <person name="Karasinski D."/>
            <person name="Kautmanova I."/>
            <person name="Kiss B."/>
            <person name="Kocsube S."/>
            <person name="Kotiranta H."/>
            <person name="LaButti K.M."/>
            <person name="Lechner B.E."/>
            <person name="Liimatainen K."/>
            <person name="Lipzen A."/>
            <person name="Lukacs Z."/>
            <person name="Mihaltcheva S."/>
            <person name="Morgado L.N."/>
            <person name="Niskanen T."/>
            <person name="Noordeloos M.E."/>
            <person name="Ohm R.A."/>
            <person name="Ortiz-Santana B."/>
            <person name="Ovrebo C."/>
            <person name="Racz N."/>
            <person name="Riley R."/>
            <person name="Savchenko A."/>
            <person name="Shiryaev A."/>
            <person name="Soop K."/>
            <person name="Spirin V."/>
            <person name="Szebenyi C."/>
            <person name="Tomsovsky M."/>
            <person name="Tulloss R.E."/>
            <person name="Uehling J."/>
            <person name="Grigoriev I.V."/>
            <person name="Vagvolgyi C."/>
            <person name="Papp T."/>
            <person name="Martin F.M."/>
            <person name="Miettinen O."/>
            <person name="Hibbett D.S."/>
            <person name="Nagy L.G."/>
        </authorList>
    </citation>
    <scope>NUCLEOTIDE SEQUENCE [LARGE SCALE GENOMIC DNA]</scope>
    <source>
        <strain evidence="1 2">OMC1185</strain>
    </source>
</reference>
<keyword evidence="2" id="KW-1185">Reference proteome</keyword>
<proteinExistence type="predicted"/>
<feature type="non-terminal residue" evidence="1">
    <location>
        <position position="144"/>
    </location>
</feature>
<organism evidence="1 2">
    <name type="scientific">Heliocybe sulcata</name>
    <dbReference type="NCBI Taxonomy" id="5364"/>
    <lineage>
        <taxon>Eukaryota</taxon>
        <taxon>Fungi</taxon>
        <taxon>Dikarya</taxon>
        <taxon>Basidiomycota</taxon>
        <taxon>Agaricomycotina</taxon>
        <taxon>Agaricomycetes</taxon>
        <taxon>Gloeophyllales</taxon>
        <taxon>Gloeophyllaceae</taxon>
        <taxon>Heliocybe</taxon>
    </lineage>
</organism>
<dbReference type="OrthoDB" id="3353107at2759"/>
<dbReference type="Proteomes" id="UP000305948">
    <property type="component" value="Unassembled WGS sequence"/>
</dbReference>
<name>A0A5C3NG37_9AGAM</name>
<protein>
    <submittedName>
        <fullName evidence="1">Uncharacterized protein</fullName>
    </submittedName>
</protein>